<dbReference type="AlphaFoldDB" id="A0A0R2DIX7"/>
<keyword evidence="5" id="KW-1185">Reference proteome</keyword>
<dbReference type="Proteomes" id="UP000051378">
    <property type="component" value="Unassembled WGS sequence"/>
</dbReference>
<dbReference type="PRINTS" id="PR00081">
    <property type="entry name" value="GDHRDH"/>
</dbReference>
<evidence type="ECO:0000259" key="3">
    <source>
        <dbReference type="SMART" id="SM00822"/>
    </source>
</evidence>
<dbReference type="OrthoDB" id="9803333at2"/>
<dbReference type="PATRIC" id="fig|1423744.4.peg.579"/>
<accession>A0A0R2DIX7</accession>
<dbReference type="PANTHER" id="PTHR42879:SF2">
    <property type="entry name" value="3-OXOACYL-[ACYL-CARRIER-PROTEIN] REDUCTASE FABG"/>
    <property type="match status" value="1"/>
</dbReference>
<evidence type="ECO:0000313" key="4">
    <source>
        <dbReference type="EMBL" id="KRN04033.1"/>
    </source>
</evidence>
<evidence type="ECO:0000256" key="2">
    <source>
        <dbReference type="ARBA" id="ARBA00023002"/>
    </source>
</evidence>
<gene>
    <name evidence="4" type="ORF">FC86_GL000563</name>
</gene>
<dbReference type="SMART" id="SM00822">
    <property type="entry name" value="PKS_KR"/>
    <property type="match status" value="1"/>
</dbReference>
<dbReference type="STRING" id="1423744.FC86_GL000563"/>
<proteinExistence type="inferred from homology"/>
<comment type="caution">
    <text evidence="4">The sequence shown here is derived from an EMBL/GenBank/DDBJ whole genome shotgun (WGS) entry which is preliminary data.</text>
</comment>
<organism evidence="4 5">
    <name type="scientific">Holzapfeliella floricola DSM 23037 = JCM 16512</name>
    <dbReference type="NCBI Taxonomy" id="1423744"/>
    <lineage>
        <taxon>Bacteria</taxon>
        <taxon>Bacillati</taxon>
        <taxon>Bacillota</taxon>
        <taxon>Bacilli</taxon>
        <taxon>Lactobacillales</taxon>
        <taxon>Lactobacillaceae</taxon>
        <taxon>Holzapfeliella</taxon>
    </lineage>
</organism>
<dbReference type="GO" id="GO:0032787">
    <property type="term" value="P:monocarboxylic acid metabolic process"/>
    <property type="evidence" value="ECO:0007669"/>
    <property type="project" value="UniProtKB-ARBA"/>
</dbReference>
<dbReference type="PROSITE" id="PS00061">
    <property type="entry name" value="ADH_SHORT"/>
    <property type="match status" value="1"/>
</dbReference>
<dbReference type="SUPFAM" id="SSF51735">
    <property type="entry name" value="NAD(P)-binding Rossmann-fold domains"/>
    <property type="match status" value="1"/>
</dbReference>
<evidence type="ECO:0000256" key="1">
    <source>
        <dbReference type="ARBA" id="ARBA00006484"/>
    </source>
</evidence>
<dbReference type="NCBIfam" id="NF009466">
    <property type="entry name" value="PRK12826.1-2"/>
    <property type="match status" value="1"/>
</dbReference>
<dbReference type="GO" id="GO:0016491">
    <property type="term" value="F:oxidoreductase activity"/>
    <property type="evidence" value="ECO:0007669"/>
    <property type="project" value="UniProtKB-KW"/>
</dbReference>
<evidence type="ECO:0000313" key="5">
    <source>
        <dbReference type="Proteomes" id="UP000051378"/>
    </source>
</evidence>
<dbReference type="PANTHER" id="PTHR42879">
    <property type="entry name" value="3-OXOACYL-(ACYL-CARRIER-PROTEIN) REDUCTASE"/>
    <property type="match status" value="1"/>
</dbReference>
<dbReference type="InterPro" id="IPR057326">
    <property type="entry name" value="KR_dom"/>
</dbReference>
<dbReference type="Gene3D" id="3.40.50.720">
    <property type="entry name" value="NAD(P)-binding Rossmann-like Domain"/>
    <property type="match status" value="1"/>
</dbReference>
<dbReference type="InterPro" id="IPR002347">
    <property type="entry name" value="SDR_fam"/>
</dbReference>
<dbReference type="PRINTS" id="PR00080">
    <property type="entry name" value="SDRFAMILY"/>
</dbReference>
<reference evidence="4 5" key="1">
    <citation type="journal article" date="2015" name="Genome Announc.">
        <title>Expanding the biotechnology potential of lactobacilli through comparative genomics of 213 strains and associated genera.</title>
        <authorList>
            <person name="Sun Z."/>
            <person name="Harris H.M."/>
            <person name="McCann A."/>
            <person name="Guo C."/>
            <person name="Argimon S."/>
            <person name="Zhang W."/>
            <person name="Yang X."/>
            <person name="Jeffery I.B."/>
            <person name="Cooney J.C."/>
            <person name="Kagawa T.F."/>
            <person name="Liu W."/>
            <person name="Song Y."/>
            <person name="Salvetti E."/>
            <person name="Wrobel A."/>
            <person name="Rasinkangas P."/>
            <person name="Parkhill J."/>
            <person name="Rea M.C."/>
            <person name="O'Sullivan O."/>
            <person name="Ritari J."/>
            <person name="Douillard F.P."/>
            <person name="Paul Ross R."/>
            <person name="Yang R."/>
            <person name="Briner A.E."/>
            <person name="Felis G.E."/>
            <person name="de Vos W.M."/>
            <person name="Barrangou R."/>
            <person name="Klaenhammer T.R."/>
            <person name="Caufield P.W."/>
            <person name="Cui Y."/>
            <person name="Zhang H."/>
            <person name="O'Toole P.W."/>
        </authorList>
    </citation>
    <scope>NUCLEOTIDE SEQUENCE [LARGE SCALE GENOMIC DNA]</scope>
    <source>
        <strain evidence="4 5">DSM 23037</strain>
    </source>
</reference>
<protein>
    <submittedName>
        <fullName evidence="4">3-oxoacyl-ACP reductase</fullName>
    </submittedName>
</protein>
<dbReference type="FunFam" id="3.40.50.720:FF:000173">
    <property type="entry name" value="3-oxoacyl-[acyl-carrier protein] reductase"/>
    <property type="match status" value="1"/>
</dbReference>
<dbReference type="Pfam" id="PF13561">
    <property type="entry name" value="adh_short_C2"/>
    <property type="match status" value="1"/>
</dbReference>
<dbReference type="RefSeq" id="WP_056974782.1">
    <property type="nucleotide sequence ID" value="NZ_AYZL01000019.1"/>
</dbReference>
<dbReference type="InterPro" id="IPR036291">
    <property type="entry name" value="NAD(P)-bd_dom_sf"/>
</dbReference>
<dbReference type="InterPro" id="IPR020904">
    <property type="entry name" value="Sc_DH/Rdtase_CS"/>
</dbReference>
<dbReference type="InterPro" id="IPR050259">
    <property type="entry name" value="SDR"/>
</dbReference>
<feature type="domain" description="Ketoreductase" evidence="3">
    <location>
        <begin position="6"/>
        <end position="173"/>
    </location>
</feature>
<name>A0A0R2DIX7_9LACO</name>
<keyword evidence="2" id="KW-0560">Oxidoreductase</keyword>
<comment type="similarity">
    <text evidence="1">Belongs to the short-chain dehydrogenases/reductases (SDR) family.</text>
</comment>
<sequence length="240" mass="25964">MSTEKKVALITGGAKGIGLATAKRLSKEFKVVINIHSDPTPEQLKIFDDCHLTYVKGDVASEADSKQIISDIVDEHGHLDVLVNNAGITRDKLMTRMKQADFEDVINTNLTGTFNMSKFALKQMQRQRSGNIINLSSIVGLNGNIGQANYAASKAGILGLTKTIAREGALRGVRCNAVAPGMIETSMTDALSDKTMDYYKETIPLKRFGTADEVAQTVEFLIQNPYITGQVIAVDGGLTI</sequence>
<dbReference type="EMBL" id="AYZL01000019">
    <property type="protein sequence ID" value="KRN04033.1"/>
    <property type="molecule type" value="Genomic_DNA"/>
</dbReference>